<dbReference type="EC" id="3.4.24.-" evidence="6"/>
<dbReference type="Pfam" id="PF01432">
    <property type="entry name" value="Peptidase_M3"/>
    <property type="match status" value="1"/>
</dbReference>
<comment type="cofactor">
    <cofactor evidence="6">
        <name>Zn(2+)</name>
        <dbReference type="ChEBI" id="CHEBI:29105"/>
    </cofactor>
    <text evidence="6">Binds 1 zinc ion.</text>
</comment>
<dbReference type="Pfam" id="PF08439">
    <property type="entry name" value="Peptidase_M3_N"/>
    <property type="match status" value="1"/>
</dbReference>
<feature type="domain" description="Peptidase M3A/M3B catalytic" evidence="7">
    <location>
        <begin position="206"/>
        <end position="582"/>
    </location>
</feature>
<evidence type="ECO:0000256" key="3">
    <source>
        <dbReference type="ARBA" id="ARBA00022801"/>
    </source>
</evidence>
<gene>
    <name evidence="9" type="ORF">H131_10343</name>
</gene>
<feature type="domain" description="Oligopeptidase F N-terminal" evidence="8">
    <location>
        <begin position="114"/>
        <end position="180"/>
    </location>
</feature>
<reference evidence="9 10" key="1">
    <citation type="submission" date="2013-04" db="EMBL/GenBank/DDBJ databases">
        <title>Draft genome of the heavy metal tolerant bacterium Lysinibacillus sphaericus strain OT4b.31.</title>
        <authorList>
            <person name="Pena-Montenegro T.D."/>
            <person name="Dussan J."/>
        </authorList>
    </citation>
    <scope>NUCLEOTIDE SEQUENCE [LARGE SCALE GENOMIC DNA]</scope>
    <source>
        <strain evidence="9 10">OT4b.31</strain>
    </source>
</reference>
<organism evidence="9 10">
    <name type="scientific">Lysinibacillus sphaericus OT4b.31</name>
    <dbReference type="NCBI Taxonomy" id="1285586"/>
    <lineage>
        <taxon>Bacteria</taxon>
        <taxon>Bacillati</taxon>
        <taxon>Bacillota</taxon>
        <taxon>Bacilli</taxon>
        <taxon>Bacillales</taxon>
        <taxon>Bacillaceae</taxon>
        <taxon>Lysinibacillus</taxon>
    </lineage>
</organism>
<evidence type="ECO:0000256" key="6">
    <source>
        <dbReference type="RuleBase" id="RU368091"/>
    </source>
</evidence>
<dbReference type="OrthoDB" id="9766487at2"/>
<accession>R7ZEI4</accession>
<evidence type="ECO:0000259" key="7">
    <source>
        <dbReference type="Pfam" id="PF01432"/>
    </source>
</evidence>
<keyword evidence="1 6" id="KW-0645">Protease</keyword>
<dbReference type="InterPro" id="IPR013647">
    <property type="entry name" value="OligopepF_N_dom"/>
</dbReference>
<protein>
    <recommendedName>
        <fullName evidence="6">Oligopeptidase F</fullName>
        <ecNumber evidence="6">3.4.24.-</ecNumber>
    </recommendedName>
</protein>
<dbReference type="NCBIfam" id="TIGR00181">
    <property type="entry name" value="pepF"/>
    <property type="match status" value="1"/>
</dbReference>
<name>R7ZEI4_LYSSH</name>
<dbReference type="CDD" id="cd09609">
    <property type="entry name" value="M3B_PepF"/>
    <property type="match status" value="1"/>
</dbReference>
<keyword evidence="4 6" id="KW-0862">Zinc</keyword>
<keyword evidence="5 6" id="KW-0482">Metalloprotease</keyword>
<evidence type="ECO:0000313" key="10">
    <source>
        <dbReference type="Proteomes" id="UP000013911"/>
    </source>
</evidence>
<dbReference type="AlphaFoldDB" id="R7ZEI4"/>
<dbReference type="InterPro" id="IPR034009">
    <property type="entry name" value="M3B_PepF_4"/>
</dbReference>
<comment type="similarity">
    <text evidence="6">Belongs to the peptidase M3B family.</text>
</comment>
<dbReference type="GO" id="GO:0046872">
    <property type="term" value="F:metal ion binding"/>
    <property type="evidence" value="ECO:0007669"/>
    <property type="project" value="UniProtKB-UniRule"/>
</dbReference>
<dbReference type="RefSeq" id="WP_010859017.1">
    <property type="nucleotide sequence ID" value="NZ_KB933398.1"/>
</dbReference>
<evidence type="ECO:0000256" key="2">
    <source>
        <dbReference type="ARBA" id="ARBA00022723"/>
    </source>
</evidence>
<dbReference type="GO" id="GO:0004222">
    <property type="term" value="F:metalloendopeptidase activity"/>
    <property type="evidence" value="ECO:0007669"/>
    <property type="project" value="UniProtKB-UniRule"/>
</dbReference>
<evidence type="ECO:0000256" key="5">
    <source>
        <dbReference type="ARBA" id="ARBA00023049"/>
    </source>
</evidence>
<dbReference type="GO" id="GO:0006508">
    <property type="term" value="P:proteolysis"/>
    <property type="evidence" value="ECO:0007669"/>
    <property type="project" value="UniProtKB-KW"/>
</dbReference>
<keyword evidence="2 6" id="KW-0479">Metal-binding</keyword>
<proteinExistence type="inferred from homology"/>
<dbReference type="eggNOG" id="COG1164">
    <property type="taxonomic scope" value="Bacteria"/>
</dbReference>
<dbReference type="InterPro" id="IPR042088">
    <property type="entry name" value="OligoPept_F_C"/>
</dbReference>
<dbReference type="Proteomes" id="UP000013911">
    <property type="component" value="Unassembled WGS sequence"/>
</dbReference>
<sequence length="615" mass="70007">MEVLPLRKDVPLEETWNLQDLLENDTDFEPTLAQLVEEAVNFERTYQGTITDAQKVIDVLTAFETLQVKFVPIGAYASLNIQADRTDDAAQMRAAKFSTAVGKISSALSFVRSELLALDETILEEAAALSPLYKHYLKELLKKKPHQLHPEVEKALAALSSTFDAPYEIYNTTKLVDMNFGDFEVNGTKHPLSFVLFENDWELEVNTNVRRAAFDAFSSKLRDYQHTTAQVYNTHIQQEKTIANLRGFDSVIDYLLFDQEVDRSLYNRQIDLITQELAPHMRRYAKLIQQANDLEKMTFADLKIALDASYDPKLTMAEAKDYVEKSLAVMGEDYQNMLERAFNERWIDFAPNKGKSTGAFCSSPYGSHPYILISWNARMNEVFTLTHELGHAGHFVNAHGHQSYFNSRPSLYFIEAPSTMNEMLLANYLLTHNDDLRFKRWVISNIVSKTYYHNFVTHLLEAAYQRKVYELVDAGESVNATVLNKLKRTVLEDFWGDTVDISEGAELTWMRQPHYYMGLYPYTYSAGLTISTQVSQRILKEGSPAVDEWLQVLQAGGTKSPVELAQMAGVDVTTDQPLRETIAYIGHLIDELERLTKEIEASSETLIGGGFLRPQ</sequence>
<evidence type="ECO:0000313" key="9">
    <source>
        <dbReference type="EMBL" id="EON72532.1"/>
    </source>
</evidence>
<evidence type="ECO:0000256" key="1">
    <source>
        <dbReference type="ARBA" id="ARBA00022670"/>
    </source>
</evidence>
<evidence type="ECO:0000256" key="4">
    <source>
        <dbReference type="ARBA" id="ARBA00022833"/>
    </source>
</evidence>
<dbReference type="InterPro" id="IPR004438">
    <property type="entry name" value="Peptidase_M3B"/>
</dbReference>
<dbReference type="PATRIC" id="fig|1285586.5.peg.2094"/>
<evidence type="ECO:0000259" key="8">
    <source>
        <dbReference type="Pfam" id="PF08439"/>
    </source>
</evidence>
<comment type="function">
    <text evidence="6">Has oligopeptidase activity and degrades a variety of small bioactive peptides.</text>
</comment>
<dbReference type="Gene3D" id="1.20.140.70">
    <property type="entry name" value="Oligopeptidase f, N-terminal domain"/>
    <property type="match status" value="1"/>
</dbReference>
<dbReference type="HOGENOM" id="CLU_021290_1_1_9"/>
<keyword evidence="3 6" id="KW-0378">Hydrolase</keyword>
<dbReference type="Gene3D" id="1.10.1370.20">
    <property type="entry name" value="Oligoendopeptidase f, C-terminal domain"/>
    <property type="match status" value="1"/>
</dbReference>
<dbReference type="EMBL" id="AQPX01000017">
    <property type="protein sequence ID" value="EON72532.1"/>
    <property type="molecule type" value="Genomic_DNA"/>
</dbReference>
<comment type="caution">
    <text evidence="9">The sequence shown here is derived from an EMBL/GenBank/DDBJ whole genome shotgun (WGS) entry which is preliminary data.</text>
</comment>
<dbReference type="SUPFAM" id="SSF55486">
    <property type="entry name" value="Metalloproteases ('zincins'), catalytic domain"/>
    <property type="match status" value="1"/>
</dbReference>
<dbReference type="InterPro" id="IPR001567">
    <property type="entry name" value="Pept_M3A_M3B_dom"/>
</dbReference>